<keyword evidence="2" id="KW-1185">Reference proteome</keyword>
<evidence type="ECO:0000313" key="2">
    <source>
        <dbReference type="Proteomes" id="UP001358586"/>
    </source>
</evidence>
<accession>A0ABR0QHV8</accession>
<evidence type="ECO:0008006" key="3">
    <source>
        <dbReference type="Google" id="ProtNLM"/>
    </source>
</evidence>
<protein>
    <recommendedName>
        <fullName evidence="3">Transposase MuDR plant domain-containing protein</fullName>
    </recommendedName>
</protein>
<dbReference type="EMBL" id="JARKNE010000003">
    <property type="protein sequence ID" value="KAK5838814.1"/>
    <property type="molecule type" value="Genomic_DNA"/>
</dbReference>
<organism evidence="1 2">
    <name type="scientific">Gossypium arboreum</name>
    <name type="common">Tree cotton</name>
    <name type="synonym">Gossypium nanking</name>
    <dbReference type="NCBI Taxonomy" id="29729"/>
    <lineage>
        <taxon>Eukaryota</taxon>
        <taxon>Viridiplantae</taxon>
        <taxon>Streptophyta</taxon>
        <taxon>Embryophyta</taxon>
        <taxon>Tracheophyta</taxon>
        <taxon>Spermatophyta</taxon>
        <taxon>Magnoliopsida</taxon>
        <taxon>eudicotyledons</taxon>
        <taxon>Gunneridae</taxon>
        <taxon>Pentapetalae</taxon>
        <taxon>rosids</taxon>
        <taxon>malvids</taxon>
        <taxon>Malvales</taxon>
        <taxon>Malvaceae</taxon>
        <taxon>Malvoideae</taxon>
        <taxon>Gossypium</taxon>
    </lineage>
</organism>
<sequence length="128" mass="14970">MDDVEVGELLDSDDFKTLNCAHESDLDDKTWVEFNIESNEKNPKLEVGLLFPNKDSLKEAARQYGRVNNHNVKFPKENDHKRLKVVYKSHCSWYIWASRMNPLDPSDHTWQIRSLHPNHALRSLKIGI</sequence>
<proteinExistence type="predicted"/>
<evidence type="ECO:0000313" key="1">
    <source>
        <dbReference type="EMBL" id="KAK5838814.1"/>
    </source>
</evidence>
<comment type="caution">
    <text evidence="1">The sequence shown here is derived from an EMBL/GenBank/DDBJ whole genome shotgun (WGS) entry which is preliminary data.</text>
</comment>
<reference evidence="1 2" key="1">
    <citation type="submission" date="2023-03" db="EMBL/GenBank/DDBJ databases">
        <title>WGS of Gossypium arboreum.</title>
        <authorList>
            <person name="Yu D."/>
        </authorList>
    </citation>
    <scope>NUCLEOTIDE SEQUENCE [LARGE SCALE GENOMIC DNA]</scope>
    <source>
        <tissue evidence="1">Leaf</tissue>
    </source>
</reference>
<name>A0ABR0QHV8_GOSAR</name>
<dbReference type="Proteomes" id="UP001358586">
    <property type="component" value="Chromosome 3"/>
</dbReference>
<gene>
    <name evidence="1" type="ORF">PVK06_007553</name>
</gene>